<evidence type="ECO:0000313" key="5">
    <source>
        <dbReference type="EMBL" id="JAF98090.1"/>
    </source>
</evidence>
<evidence type="ECO:0000313" key="9">
    <source>
        <dbReference type="EMBL" id="JAQ04376.1"/>
    </source>
</evidence>
<evidence type="ECO:0000313" key="6">
    <source>
        <dbReference type="EMBL" id="JAG13476.1"/>
    </source>
</evidence>
<dbReference type="GO" id="GO:0005615">
    <property type="term" value="C:extracellular space"/>
    <property type="evidence" value="ECO:0007669"/>
    <property type="project" value="TreeGrafter"/>
</dbReference>
<protein>
    <submittedName>
        <fullName evidence="5">Protein takeout</fullName>
    </submittedName>
</protein>
<dbReference type="Gene3D" id="3.15.10.30">
    <property type="entry name" value="Haemolymph juvenile hormone binding protein"/>
    <property type="match status" value="1"/>
</dbReference>
<dbReference type="EMBL" id="GBHO01030128">
    <property type="protein sequence ID" value="JAG13476.1"/>
    <property type="molecule type" value="Transcribed_RNA"/>
</dbReference>
<feature type="chain" id="PRO_5015033603" evidence="4">
    <location>
        <begin position="17"/>
        <end position="246"/>
    </location>
</feature>
<dbReference type="InterPro" id="IPR010562">
    <property type="entry name" value="Haemolymph_juvenile_hormone-bd"/>
</dbReference>
<evidence type="ECO:0000256" key="4">
    <source>
        <dbReference type="SAM" id="SignalP"/>
    </source>
</evidence>
<proteinExistence type="inferred from homology"/>
<evidence type="ECO:0000256" key="1">
    <source>
        <dbReference type="ARBA" id="ARBA00022729"/>
    </source>
</evidence>
<reference evidence="8" key="4">
    <citation type="journal article" date="2016" name="Gigascience">
        <title>De novo construction of an expanded transcriptome assembly for the western tarnished plant bug, Lygus hesperus.</title>
        <authorList>
            <person name="Tassone E.E."/>
            <person name="Geib S.M."/>
            <person name="Hall B."/>
            <person name="Fabrick J.A."/>
            <person name="Brent C.S."/>
            <person name="Hull J.J."/>
        </authorList>
    </citation>
    <scope>NUCLEOTIDE SEQUENCE</scope>
</reference>
<reference evidence="5" key="2">
    <citation type="submission" date="2014-07" db="EMBL/GenBank/DDBJ databases">
        <authorList>
            <person name="Hull J."/>
        </authorList>
    </citation>
    <scope>NUCLEOTIDE SEQUENCE</scope>
</reference>
<dbReference type="EMBL" id="GBRD01000445">
    <property type="protein sequence ID" value="JAG65376.1"/>
    <property type="molecule type" value="Transcribed_RNA"/>
</dbReference>
<gene>
    <name evidence="5" type="primary">to_13</name>
    <name evidence="6" type="synonym">to_14</name>
    <name evidence="8" type="synonym">to_30</name>
    <name evidence="5" type="ORF">CM83_42460</name>
    <name evidence="6" type="ORF">CM83_42462</name>
    <name evidence="9" type="ORF">g.20634</name>
    <name evidence="8" type="ORF">g.20635</name>
</gene>
<comment type="similarity">
    <text evidence="3">Belongs to the TO family.</text>
</comment>
<dbReference type="GO" id="GO:0007623">
    <property type="term" value="P:circadian rhythm"/>
    <property type="evidence" value="ECO:0007669"/>
    <property type="project" value="UniProtKB-ARBA"/>
</dbReference>
<organism evidence="5">
    <name type="scientific">Lygus hesperus</name>
    <name type="common">Western plant bug</name>
    <dbReference type="NCBI Taxonomy" id="30085"/>
    <lineage>
        <taxon>Eukaryota</taxon>
        <taxon>Metazoa</taxon>
        <taxon>Ecdysozoa</taxon>
        <taxon>Arthropoda</taxon>
        <taxon>Hexapoda</taxon>
        <taxon>Insecta</taxon>
        <taxon>Pterygota</taxon>
        <taxon>Neoptera</taxon>
        <taxon>Paraneoptera</taxon>
        <taxon>Hemiptera</taxon>
        <taxon>Heteroptera</taxon>
        <taxon>Panheteroptera</taxon>
        <taxon>Cimicomorpha</taxon>
        <taxon>Miridae</taxon>
        <taxon>Mirini</taxon>
        <taxon>Lygus</taxon>
    </lineage>
</organism>
<dbReference type="AlphaFoldDB" id="A0A0A9VS64"/>
<sequence length="246" mass="27605">MLFFVLLSCLVVGSRAASTDLPLPSYMKLCKKADFDSCVLANSAVAIKGLWNGDKKYKIPQIDPYKIIKVAIADSGNKNIALNLTFTDLVIHGLRSTKMVGSKTDFEKKHLEWDFEMPHLEFKGKQKTSGKFLLLPVQGEGPANFELDKLKAKYTIEWDLETRKGKQWMKFRNGNFKTDLEGLTVDFQGLFNGDKALGKNINTVINDNWRELYVSVGPPFAKAMATIVYQLIDGISKVVPFENMVG</sequence>
<feature type="signal peptide" evidence="4">
    <location>
        <begin position="1"/>
        <end position="16"/>
    </location>
</feature>
<dbReference type="InterPro" id="IPR038606">
    <property type="entry name" value="To_sf"/>
</dbReference>
<dbReference type="EMBL" id="GDHC01018550">
    <property type="protein sequence ID" value="JAQ00079.1"/>
    <property type="molecule type" value="Transcribed_RNA"/>
</dbReference>
<dbReference type="EMBL" id="GDHC01014253">
    <property type="protein sequence ID" value="JAQ04376.1"/>
    <property type="molecule type" value="Transcribed_RNA"/>
</dbReference>
<dbReference type="PANTHER" id="PTHR11008">
    <property type="entry name" value="PROTEIN TAKEOUT-LIKE PROTEIN"/>
    <property type="match status" value="1"/>
</dbReference>
<evidence type="ECO:0000256" key="2">
    <source>
        <dbReference type="ARBA" id="ARBA00023108"/>
    </source>
</evidence>
<accession>A0A0A9VS64</accession>
<keyword evidence="1 4" id="KW-0732">Signal</keyword>
<dbReference type="Pfam" id="PF06585">
    <property type="entry name" value="JHBP"/>
    <property type="match status" value="1"/>
</dbReference>
<dbReference type="SMART" id="SM00700">
    <property type="entry name" value="JHBP"/>
    <property type="match status" value="1"/>
</dbReference>
<reference evidence="5" key="1">
    <citation type="journal article" date="2014" name="PLoS ONE">
        <title>Transcriptome-Based Identification of ABC Transporters in the Western Tarnished Plant Bug Lygus hesperus.</title>
        <authorList>
            <person name="Hull J.J."/>
            <person name="Chaney K."/>
            <person name="Geib S.M."/>
            <person name="Fabrick J.A."/>
            <person name="Brent C.S."/>
            <person name="Walsh D."/>
            <person name="Lavine L.C."/>
        </authorList>
    </citation>
    <scope>NUCLEOTIDE SEQUENCE</scope>
</reference>
<evidence type="ECO:0000256" key="3">
    <source>
        <dbReference type="ARBA" id="ARBA00060902"/>
    </source>
</evidence>
<reference evidence="7" key="3">
    <citation type="submission" date="2014-09" db="EMBL/GenBank/DDBJ databases">
        <authorList>
            <person name="Magalhaes I.L.F."/>
            <person name="Oliveira U."/>
            <person name="Santos F.R."/>
            <person name="Vidigal T.H.D.A."/>
            <person name="Brescovit A.D."/>
            <person name="Santos A.J."/>
        </authorList>
    </citation>
    <scope>NUCLEOTIDE SEQUENCE</scope>
</reference>
<keyword evidence="2" id="KW-0090">Biological rhythms</keyword>
<evidence type="ECO:0000313" key="8">
    <source>
        <dbReference type="EMBL" id="JAQ00079.1"/>
    </source>
</evidence>
<dbReference type="PANTHER" id="PTHR11008:SF32">
    <property type="entry name" value="CIRCADIAN CLOCK-CONTROLLED PROTEIN DAYWAKE-RELATED"/>
    <property type="match status" value="1"/>
</dbReference>
<evidence type="ECO:0000313" key="7">
    <source>
        <dbReference type="EMBL" id="JAG65376.1"/>
    </source>
</evidence>
<dbReference type="EMBL" id="GBHO01045513">
    <property type="protein sequence ID" value="JAF98090.1"/>
    <property type="molecule type" value="Transcribed_RNA"/>
</dbReference>
<name>A0A0A9VS64_LYGHE</name>
<dbReference type="FunFam" id="3.15.10.30:FF:000001">
    <property type="entry name" value="Takeout-like protein 1"/>
    <property type="match status" value="1"/>
</dbReference>